<accession>A0A940Y3A9</accession>
<gene>
    <name evidence="2" type="ORF">KAK03_00490</name>
</gene>
<dbReference type="RefSeq" id="WP_210851056.1">
    <property type="nucleotide sequence ID" value="NZ_JAGQDD010000001.1"/>
</dbReference>
<keyword evidence="1" id="KW-0732">Signal</keyword>
<feature type="chain" id="PRO_5038140776" description="PBP domain-containing protein" evidence="1">
    <location>
        <begin position="20"/>
        <end position="492"/>
    </location>
</feature>
<protein>
    <recommendedName>
        <fullName evidence="4">PBP domain-containing protein</fullName>
    </recommendedName>
</protein>
<dbReference type="AlphaFoldDB" id="A0A940Y3A9"/>
<keyword evidence="3" id="KW-1185">Reference proteome</keyword>
<evidence type="ECO:0000313" key="3">
    <source>
        <dbReference type="Proteomes" id="UP000676246"/>
    </source>
</evidence>
<organism evidence="2 3">
    <name type="scientific">Ideonella alba</name>
    <dbReference type="NCBI Taxonomy" id="2824118"/>
    <lineage>
        <taxon>Bacteria</taxon>
        <taxon>Pseudomonadati</taxon>
        <taxon>Pseudomonadota</taxon>
        <taxon>Betaproteobacteria</taxon>
        <taxon>Burkholderiales</taxon>
        <taxon>Sphaerotilaceae</taxon>
        <taxon>Ideonella</taxon>
    </lineage>
</organism>
<sequence length="492" mass="50474">MNIRLIALAALAAVGTAHATSLSPAQIDAARGVDLKEVRIYGASAQTPALAAYMADICGAMDTYRIGTDHVAYACVTTKDAKTGSQGYAAGTKLLVVKRDAGGSAWGVTPVAAELPEKSLLVNVANCGTGYVPGGSTACLSTATQMAVPHAGISDVEPALHVAPFTVNKVKGVYLNLPAGVDDGGLPWAPPVKVTAMDTAALGQTAFGVAVSPALYAKLQAAQGTTGVPTVGRAQVAAVLAGYVRAAAGYAGWSALTGDVADDAKTVVICRRTAGSGTQAASNAFFLEVGALTDTATGMLEPLTTATAPVNAFDTSIPGVSVYHGSGTGNVLTCLTTNPGSAYALGVVTGERDDSATTWKFVKIDNAEMTNANMRKGLYPFVYTSSMQWNKAENLTIGRDKAMMGFLGHVRANAANVNFLATAPVPRVLALPSHWSNTTESCASATGNNALYGSCVERLDYGSVYNPASFLYGLAASKNYKTNSAAPLRQVR</sequence>
<feature type="signal peptide" evidence="1">
    <location>
        <begin position="1"/>
        <end position="19"/>
    </location>
</feature>
<dbReference type="EMBL" id="JAGQDD010000001">
    <property type="protein sequence ID" value="MBQ0928942.1"/>
    <property type="molecule type" value="Genomic_DNA"/>
</dbReference>
<dbReference type="Proteomes" id="UP000676246">
    <property type="component" value="Unassembled WGS sequence"/>
</dbReference>
<evidence type="ECO:0000313" key="2">
    <source>
        <dbReference type="EMBL" id="MBQ0928942.1"/>
    </source>
</evidence>
<evidence type="ECO:0000256" key="1">
    <source>
        <dbReference type="SAM" id="SignalP"/>
    </source>
</evidence>
<name>A0A940Y3A9_9BURK</name>
<evidence type="ECO:0008006" key="4">
    <source>
        <dbReference type="Google" id="ProtNLM"/>
    </source>
</evidence>
<comment type="caution">
    <text evidence="2">The sequence shown here is derived from an EMBL/GenBank/DDBJ whole genome shotgun (WGS) entry which is preliminary data.</text>
</comment>
<dbReference type="Gene3D" id="3.40.190.10">
    <property type="entry name" value="Periplasmic binding protein-like II"/>
    <property type="match status" value="1"/>
</dbReference>
<reference evidence="2 3" key="1">
    <citation type="submission" date="2021-04" db="EMBL/GenBank/DDBJ databases">
        <title>The genome sequence of Ideonella sp. 3Y2.</title>
        <authorList>
            <person name="Liu Y."/>
        </authorList>
    </citation>
    <scope>NUCLEOTIDE SEQUENCE [LARGE SCALE GENOMIC DNA]</scope>
    <source>
        <strain evidence="2 3">3Y2</strain>
    </source>
</reference>
<proteinExistence type="predicted"/>